<accession>A0AAV9K2P9</accession>
<reference evidence="2 3" key="1">
    <citation type="submission" date="2023-10" db="EMBL/GenBank/DDBJ databases">
        <title>Genome-Wide Identification Analysis in wild type Solanum Pinnatisectum Reveals Some Genes Defensing Phytophthora Infestans.</title>
        <authorList>
            <person name="Sun C."/>
        </authorList>
    </citation>
    <scope>NUCLEOTIDE SEQUENCE [LARGE SCALE GENOMIC DNA]</scope>
    <source>
        <strain evidence="2">LQN</strain>
        <tissue evidence="2">Leaf</tissue>
    </source>
</reference>
<keyword evidence="1" id="KW-0175">Coiled coil</keyword>
<name>A0AAV9K2P9_9SOLN</name>
<gene>
    <name evidence="2" type="ORF">R3W88_033491</name>
</gene>
<comment type="caution">
    <text evidence="2">The sequence shown here is derived from an EMBL/GenBank/DDBJ whole genome shotgun (WGS) entry which is preliminary data.</text>
</comment>
<evidence type="ECO:0008006" key="4">
    <source>
        <dbReference type="Google" id="ProtNLM"/>
    </source>
</evidence>
<evidence type="ECO:0000313" key="2">
    <source>
        <dbReference type="EMBL" id="KAK4706954.1"/>
    </source>
</evidence>
<organism evidence="2 3">
    <name type="scientific">Solanum pinnatisectum</name>
    <name type="common">tansyleaf nightshade</name>
    <dbReference type="NCBI Taxonomy" id="50273"/>
    <lineage>
        <taxon>Eukaryota</taxon>
        <taxon>Viridiplantae</taxon>
        <taxon>Streptophyta</taxon>
        <taxon>Embryophyta</taxon>
        <taxon>Tracheophyta</taxon>
        <taxon>Spermatophyta</taxon>
        <taxon>Magnoliopsida</taxon>
        <taxon>eudicotyledons</taxon>
        <taxon>Gunneridae</taxon>
        <taxon>Pentapetalae</taxon>
        <taxon>asterids</taxon>
        <taxon>lamiids</taxon>
        <taxon>Solanales</taxon>
        <taxon>Solanaceae</taxon>
        <taxon>Solanoideae</taxon>
        <taxon>Solaneae</taxon>
        <taxon>Solanum</taxon>
    </lineage>
</organism>
<dbReference type="AlphaFoldDB" id="A0AAV9K2P9"/>
<protein>
    <recommendedName>
        <fullName evidence="4">DUF641 domain-containing protein</fullName>
    </recommendedName>
</protein>
<evidence type="ECO:0000256" key="1">
    <source>
        <dbReference type="SAM" id="Coils"/>
    </source>
</evidence>
<dbReference type="EMBL" id="JAWPEI010000037">
    <property type="protein sequence ID" value="KAK4706954.1"/>
    <property type="molecule type" value="Genomic_DNA"/>
</dbReference>
<dbReference type="Proteomes" id="UP001311915">
    <property type="component" value="Unassembled WGS sequence"/>
</dbReference>
<sequence>MASTTSKDGHGCFRTNEPHVSSDNDLGNDVIVDFTVGLNDLDTAVKGFHSSLNDVISSLEIVQPRNSPSTSLDSKKFSQTNGINATEVVNNKITHTKSFKPSSSHMCGWVAQISLCSLDVFTELESSIASTLQEISKNFFKSYAEYDALKSSKMTKVSHEKALYDAQRGLDSAKVVHEKLDGSMGKLSTTLEHVEKDLEALISEKKNIIMLLNKYQEKLSESQDNVTMTKGEIYTIEVNHMLSNDEVEILSKLEVEVETSRQEIIGFKHFP</sequence>
<proteinExistence type="predicted"/>
<keyword evidence="3" id="KW-1185">Reference proteome</keyword>
<evidence type="ECO:0000313" key="3">
    <source>
        <dbReference type="Proteomes" id="UP001311915"/>
    </source>
</evidence>
<feature type="coiled-coil region" evidence="1">
    <location>
        <begin position="184"/>
        <end position="232"/>
    </location>
</feature>